<dbReference type="EMBL" id="NAJM01000016">
    <property type="protein sequence ID" value="RVX71651.1"/>
    <property type="molecule type" value="Genomic_DNA"/>
</dbReference>
<dbReference type="InterPro" id="IPR002347">
    <property type="entry name" value="SDR_fam"/>
</dbReference>
<comment type="similarity">
    <text evidence="1">Belongs to the short-chain dehydrogenases/reductases (SDR) family.</text>
</comment>
<evidence type="ECO:0000256" key="2">
    <source>
        <dbReference type="ARBA" id="ARBA00023002"/>
    </source>
</evidence>
<organism evidence="3 4">
    <name type="scientific">Exophiala mesophila</name>
    <name type="common">Black yeast-like fungus</name>
    <dbReference type="NCBI Taxonomy" id="212818"/>
    <lineage>
        <taxon>Eukaryota</taxon>
        <taxon>Fungi</taxon>
        <taxon>Dikarya</taxon>
        <taxon>Ascomycota</taxon>
        <taxon>Pezizomycotina</taxon>
        <taxon>Eurotiomycetes</taxon>
        <taxon>Chaetothyriomycetidae</taxon>
        <taxon>Chaetothyriales</taxon>
        <taxon>Herpotrichiellaceae</taxon>
        <taxon>Exophiala</taxon>
    </lineage>
</organism>
<name>A0A438N7A7_EXOME</name>
<reference evidence="3 4" key="1">
    <citation type="submission" date="2017-03" db="EMBL/GenBank/DDBJ databases">
        <title>Genomes of endolithic fungi from Antarctica.</title>
        <authorList>
            <person name="Coleine C."/>
            <person name="Masonjones S."/>
            <person name="Stajich J.E."/>
        </authorList>
    </citation>
    <scope>NUCLEOTIDE SEQUENCE [LARGE SCALE GENOMIC DNA]</scope>
    <source>
        <strain evidence="3 4">CCFEE 6314</strain>
    </source>
</reference>
<dbReference type="GO" id="GO:0005737">
    <property type="term" value="C:cytoplasm"/>
    <property type="evidence" value="ECO:0007669"/>
    <property type="project" value="TreeGrafter"/>
</dbReference>
<comment type="caution">
    <text evidence="3">The sequence shown here is derived from an EMBL/GenBank/DDBJ whole genome shotgun (WGS) entry which is preliminary data.</text>
</comment>
<dbReference type="VEuPathDB" id="FungiDB:PV10_04288"/>
<dbReference type="Proteomes" id="UP000288859">
    <property type="component" value="Unassembled WGS sequence"/>
</dbReference>
<proteinExistence type="inferred from homology"/>
<dbReference type="Gene3D" id="3.40.50.720">
    <property type="entry name" value="NAD(P)-binding Rossmann-like Domain"/>
    <property type="match status" value="1"/>
</dbReference>
<sequence length="315" mass="34091">MSGYPLFPSTDKFSALGGKVVVVTGGASGIGADLVRLLYLHGANVTFGDINQQLGEALITTLLSENQSSSPKGQLTFSPCDVRSYNQMYNLFRTARDKYGHVDHAVFCAGVVESTTSPYFDANLTPETVGQDPGDTRALDVNFTATCAFARISLPFLRSRSQSSGSSLTFLSSVTGFRDAPGMFLYQTSKQAILGLMRAMRAAIYARDGIRINAVCPGMTETPMTSDGGLIDLFKNRSQESQAELPSHYQSSAVVAEHVVSVMVSEGLNGKSIYIEEGKGWDFEDGLIREMPRWLGEEPTRLSNDNLAFLASKFG</sequence>
<dbReference type="OrthoDB" id="37659at2759"/>
<dbReference type="SUPFAM" id="SSF51735">
    <property type="entry name" value="NAD(P)-binding Rossmann-fold domains"/>
    <property type="match status" value="1"/>
</dbReference>
<dbReference type="PANTHER" id="PTHR44229:SF4">
    <property type="entry name" value="15-HYDROXYPROSTAGLANDIN DEHYDROGENASE [NAD(+)]"/>
    <property type="match status" value="1"/>
</dbReference>
<evidence type="ECO:0000313" key="4">
    <source>
        <dbReference type="Proteomes" id="UP000288859"/>
    </source>
</evidence>
<dbReference type="InterPro" id="IPR036291">
    <property type="entry name" value="NAD(P)-bd_dom_sf"/>
</dbReference>
<keyword evidence="2" id="KW-0560">Oxidoreductase</keyword>
<evidence type="ECO:0008006" key="5">
    <source>
        <dbReference type="Google" id="ProtNLM"/>
    </source>
</evidence>
<gene>
    <name evidence="3" type="ORF">B0A52_03835</name>
</gene>
<evidence type="ECO:0000256" key="1">
    <source>
        <dbReference type="ARBA" id="ARBA00006484"/>
    </source>
</evidence>
<dbReference type="PRINTS" id="PR00081">
    <property type="entry name" value="GDHRDH"/>
</dbReference>
<accession>A0A438N7A7</accession>
<evidence type="ECO:0000313" key="3">
    <source>
        <dbReference type="EMBL" id="RVX71651.1"/>
    </source>
</evidence>
<dbReference type="Pfam" id="PF00106">
    <property type="entry name" value="adh_short"/>
    <property type="match status" value="1"/>
</dbReference>
<dbReference type="PANTHER" id="PTHR44229">
    <property type="entry name" value="15-HYDROXYPROSTAGLANDIN DEHYDROGENASE [NAD(+)]"/>
    <property type="match status" value="1"/>
</dbReference>
<dbReference type="AlphaFoldDB" id="A0A438N7A7"/>
<protein>
    <recommendedName>
        <fullName evidence="5">3-hydroxyacyl-CoA dehydrogenase type-2</fullName>
    </recommendedName>
</protein>
<dbReference type="GO" id="GO:0016616">
    <property type="term" value="F:oxidoreductase activity, acting on the CH-OH group of donors, NAD or NADP as acceptor"/>
    <property type="evidence" value="ECO:0007669"/>
    <property type="project" value="TreeGrafter"/>
</dbReference>